<reference evidence="2" key="2">
    <citation type="journal article" date="2019" name="IMA Fungus">
        <title>Genome sequencing and comparison of five Tilletia species to identify candidate genes for the detection of regulated species infecting wheat.</title>
        <authorList>
            <person name="Nguyen H.D.T."/>
            <person name="Sultana T."/>
            <person name="Kesanakurti P."/>
            <person name="Hambleton S."/>
        </authorList>
    </citation>
    <scope>NUCLEOTIDE SEQUENCE</scope>
    <source>
        <strain evidence="2">DAOMC 236422</strain>
    </source>
</reference>
<evidence type="ECO:0000313" key="3">
    <source>
        <dbReference type="Proteomes" id="UP000078113"/>
    </source>
</evidence>
<reference evidence="2" key="1">
    <citation type="submission" date="2016-04" db="EMBL/GenBank/DDBJ databases">
        <authorList>
            <person name="Nguyen H.D."/>
            <person name="Samba Siva P."/>
            <person name="Cullis J."/>
            <person name="Levesque C.A."/>
            <person name="Hambleton S."/>
        </authorList>
    </citation>
    <scope>NUCLEOTIDE SEQUENCE</scope>
    <source>
        <strain evidence="2">DAOMC 236422</strain>
    </source>
</reference>
<evidence type="ECO:0000256" key="1">
    <source>
        <dbReference type="SAM" id="SignalP"/>
    </source>
</evidence>
<comment type="caution">
    <text evidence="2">The sequence shown here is derived from an EMBL/GenBank/DDBJ whole genome shotgun (WGS) entry which is preliminary data.</text>
</comment>
<evidence type="ECO:0000313" key="2">
    <source>
        <dbReference type="EMBL" id="KAE8267460.1"/>
    </source>
</evidence>
<gene>
    <name evidence="2" type="ORF">A4X09_0g4887</name>
</gene>
<dbReference type="AlphaFoldDB" id="A0A8X7N8H4"/>
<organism evidence="2 3">
    <name type="scientific">Tilletia walkeri</name>
    <dbReference type="NCBI Taxonomy" id="117179"/>
    <lineage>
        <taxon>Eukaryota</taxon>
        <taxon>Fungi</taxon>
        <taxon>Dikarya</taxon>
        <taxon>Basidiomycota</taxon>
        <taxon>Ustilaginomycotina</taxon>
        <taxon>Exobasidiomycetes</taxon>
        <taxon>Tilletiales</taxon>
        <taxon>Tilletiaceae</taxon>
        <taxon>Tilletia</taxon>
    </lineage>
</organism>
<proteinExistence type="predicted"/>
<sequence length="207" mass="22347">MNILSARFVHLALLLLALGPDSPVHPGVQALPFSTGPDGHGRFFGSTDIHARSFKATRPRIGIVVKIPDAAPQFAGTAFNMESRGVDHGSAVKNVHSDYGFIRDVPRRTGEARHTASPFDSDQGSKTLTLPLEKVGGVRLKSGKNVHPTVELKRHLNAAKQRLANIRKRNVDTFLLEGNPPSDLSGTAVLLNPTLSLQPDKDGTFRP</sequence>
<dbReference type="Proteomes" id="UP000078113">
    <property type="component" value="Unassembled WGS sequence"/>
</dbReference>
<feature type="signal peptide" evidence="1">
    <location>
        <begin position="1"/>
        <end position="19"/>
    </location>
</feature>
<feature type="chain" id="PRO_5036497888" evidence="1">
    <location>
        <begin position="20"/>
        <end position="207"/>
    </location>
</feature>
<keyword evidence="3" id="KW-1185">Reference proteome</keyword>
<protein>
    <submittedName>
        <fullName evidence="2">Uncharacterized protein</fullName>
    </submittedName>
</protein>
<keyword evidence="1" id="KW-0732">Signal</keyword>
<name>A0A8X7N8H4_9BASI</name>
<dbReference type="EMBL" id="LWDG02000226">
    <property type="protein sequence ID" value="KAE8267460.1"/>
    <property type="molecule type" value="Genomic_DNA"/>
</dbReference>
<accession>A0A8X7N8H4</accession>